<reference evidence="1" key="1">
    <citation type="submission" date="2021-06" db="EMBL/GenBank/DDBJ databases">
        <authorList>
            <person name="Hodson N. C."/>
            <person name="Mongue J. A."/>
            <person name="Jaron S. K."/>
        </authorList>
    </citation>
    <scope>NUCLEOTIDE SEQUENCE</scope>
</reference>
<dbReference type="EMBL" id="CAJVCH010100542">
    <property type="protein sequence ID" value="CAG7723583.1"/>
    <property type="molecule type" value="Genomic_DNA"/>
</dbReference>
<comment type="caution">
    <text evidence="1">The sequence shown here is derived from an EMBL/GenBank/DDBJ whole genome shotgun (WGS) entry which is preliminary data.</text>
</comment>
<keyword evidence="2" id="KW-1185">Reference proteome</keyword>
<protein>
    <submittedName>
        <fullName evidence="1">Uncharacterized protein</fullName>
    </submittedName>
</protein>
<evidence type="ECO:0000313" key="2">
    <source>
        <dbReference type="Proteomes" id="UP000708208"/>
    </source>
</evidence>
<feature type="non-terminal residue" evidence="1">
    <location>
        <position position="1"/>
    </location>
</feature>
<accession>A0A8J2JQE5</accession>
<gene>
    <name evidence="1" type="ORF">AFUS01_LOCUS12662</name>
</gene>
<dbReference type="Proteomes" id="UP000708208">
    <property type="component" value="Unassembled WGS sequence"/>
</dbReference>
<name>A0A8J2JQE5_9HEXA</name>
<dbReference type="AlphaFoldDB" id="A0A8J2JQE5"/>
<evidence type="ECO:0000313" key="1">
    <source>
        <dbReference type="EMBL" id="CAG7723583.1"/>
    </source>
</evidence>
<organism evidence="1 2">
    <name type="scientific">Allacma fusca</name>
    <dbReference type="NCBI Taxonomy" id="39272"/>
    <lineage>
        <taxon>Eukaryota</taxon>
        <taxon>Metazoa</taxon>
        <taxon>Ecdysozoa</taxon>
        <taxon>Arthropoda</taxon>
        <taxon>Hexapoda</taxon>
        <taxon>Collembola</taxon>
        <taxon>Symphypleona</taxon>
        <taxon>Sminthuridae</taxon>
        <taxon>Allacma</taxon>
    </lineage>
</organism>
<proteinExistence type="predicted"/>
<sequence>MARPGRIPWHWKGILVGRV</sequence>